<accession>A0A4Q1K948</accession>
<dbReference type="AlphaFoldDB" id="A0A4Q1K948"/>
<name>A0A4Q1K948_9FLAO</name>
<reference evidence="5" key="1">
    <citation type="submission" date="2019-01" db="EMBL/GenBank/DDBJ databases">
        <title>Cytophagaceae bacterium strain CAR-16.</title>
        <authorList>
            <person name="Chen W.-M."/>
        </authorList>
    </citation>
    <scope>NUCLEOTIDE SEQUENCE [LARGE SCALE GENOMIC DNA]</scope>
    <source>
        <strain evidence="5">WWJ-16</strain>
    </source>
</reference>
<comment type="caution">
    <text evidence="4">The sequence shown here is derived from an EMBL/GenBank/DDBJ whole genome shotgun (WGS) entry which is preliminary data.</text>
</comment>
<feature type="domain" description="Outer membrane protein beta-barrel" evidence="3">
    <location>
        <begin position="9"/>
        <end position="184"/>
    </location>
</feature>
<dbReference type="Proteomes" id="UP000289857">
    <property type="component" value="Unassembled WGS sequence"/>
</dbReference>
<dbReference type="Gene3D" id="2.40.160.20">
    <property type="match status" value="1"/>
</dbReference>
<dbReference type="InterPro" id="IPR027385">
    <property type="entry name" value="Beta-barrel_OMP"/>
</dbReference>
<dbReference type="EMBL" id="SBKN01000004">
    <property type="protein sequence ID" value="RXR22485.1"/>
    <property type="molecule type" value="Genomic_DNA"/>
</dbReference>
<dbReference type="RefSeq" id="WP_129461371.1">
    <property type="nucleotide sequence ID" value="NZ_SBKN01000004.1"/>
</dbReference>
<feature type="chain" id="PRO_5020630667" evidence="2">
    <location>
        <begin position="20"/>
        <end position="202"/>
    </location>
</feature>
<evidence type="ECO:0000313" key="5">
    <source>
        <dbReference type="Proteomes" id="UP000289857"/>
    </source>
</evidence>
<protein>
    <submittedName>
        <fullName evidence="4">Porin family protein</fullName>
    </submittedName>
</protein>
<dbReference type="InterPro" id="IPR011250">
    <property type="entry name" value="OMP/PagP_B-barrel"/>
</dbReference>
<feature type="signal peptide" evidence="2">
    <location>
        <begin position="1"/>
        <end position="19"/>
    </location>
</feature>
<organism evidence="4 5">
    <name type="scientific">Flavobacterium stagni</name>
    <dbReference type="NCBI Taxonomy" id="2506421"/>
    <lineage>
        <taxon>Bacteria</taxon>
        <taxon>Pseudomonadati</taxon>
        <taxon>Bacteroidota</taxon>
        <taxon>Flavobacteriia</taxon>
        <taxon>Flavobacteriales</taxon>
        <taxon>Flavobacteriaceae</taxon>
        <taxon>Flavobacterium</taxon>
    </lineage>
</organism>
<evidence type="ECO:0000256" key="1">
    <source>
        <dbReference type="ARBA" id="ARBA00022729"/>
    </source>
</evidence>
<gene>
    <name evidence="4" type="ORF">EQG61_07830</name>
</gene>
<proteinExistence type="predicted"/>
<keyword evidence="5" id="KW-1185">Reference proteome</keyword>
<dbReference type="SUPFAM" id="SSF56925">
    <property type="entry name" value="OMPA-like"/>
    <property type="match status" value="1"/>
</dbReference>
<evidence type="ECO:0000259" key="3">
    <source>
        <dbReference type="Pfam" id="PF13505"/>
    </source>
</evidence>
<dbReference type="OrthoDB" id="945117at2"/>
<evidence type="ECO:0000256" key="2">
    <source>
        <dbReference type="SAM" id="SignalP"/>
    </source>
</evidence>
<dbReference type="Pfam" id="PF13505">
    <property type="entry name" value="OMP_b-brl"/>
    <property type="match status" value="1"/>
</dbReference>
<sequence length="202" mass="21484">MKKIILSMVAVLALSTANAQDKKESKGFGFSEGDIYVGGMLKYNNEKNDNGTTSVTTSSSTIAPEAGYFLTDKFAITLGVALGNTDNGTTKTKTFGANVGGRYYFLNMGERFKTYTNFGLGFGSDDNGGNGADKTNTFSIGGGLGINYFVTSNLAIDFQLSNVIGYSSEKTGDFKTNSIDVNANVFNNFFGSTASFGLIYKL</sequence>
<keyword evidence="1 2" id="KW-0732">Signal</keyword>
<evidence type="ECO:0000313" key="4">
    <source>
        <dbReference type="EMBL" id="RXR22485.1"/>
    </source>
</evidence>